<dbReference type="PIRSF" id="PIRSF000137">
    <property type="entry name" value="Alcohol_oxidase"/>
    <property type="match status" value="1"/>
</dbReference>
<evidence type="ECO:0000256" key="3">
    <source>
        <dbReference type="ARBA" id="ARBA00022630"/>
    </source>
</evidence>
<dbReference type="Proteomes" id="UP001291309">
    <property type="component" value="Unassembled WGS sequence"/>
</dbReference>
<keyword evidence="3 5" id="KW-0285">Flavoprotein</keyword>
<dbReference type="PANTHER" id="PTHR11552:SF147">
    <property type="entry name" value="CHOLINE DEHYDROGENASE, MITOCHONDRIAL"/>
    <property type="match status" value="1"/>
</dbReference>
<protein>
    <submittedName>
        <fullName evidence="8">Choline dehydrogenase</fullName>
        <ecNumber evidence="8">1.1.99.1</ecNumber>
    </submittedName>
</protein>
<dbReference type="EC" id="1.1.99.1" evidence="8"/>
<evidence type="ECO:0000256" key="2">
    <source>
        <dbReference type="ARBA" id="ARBA00010790"/>
    </source>
</evidence>
<name>A0ABU5H1M3_9BACT</name>
<dbReference type="EMBL" id="JAXIVS010000003">
    <property type="protein sequence ID" value="MDY7227034.1"/>
    <property type="molecule type" value="Genomic_DNA"/>
</dbReference>
<feature type="domain" description="Glucose-methanol-choline oxidoreductase N-terminal" evidence="7">
    <location>
        <begin position="257"/>
        <end position="271"/>
    </location>
</feature>
<dbReference type="InterPro" id="IPR012132">
    <property type="entry name" value="GMC_OxRdtase"/>
</dbReference>
<evidence type="ECO:0000259" key="7">
    <source>
        <dbReference type="PROSITE" id="PS00624"/>
    </source>
</evidence>
<evidence type="ECO:0000256" key="5">
    <source>
        <dbReference type="RuleBase" id="RU003968"/>
    </source>
</evidence>
<dbReference type="Gene3D" id="3.30.560.10">
    <property type="entry name" value="Glucose Oxidase, domain 3"/>
    <property type="match status" value="1"/>
</dbReference>
<organism evidence="8 9">
    <name type="scientific">Hyalangium rubrum</name>
    <dbReference type="NCBI Taxonomy" id="3103134"/>
    <lineage>
        <taxon>Bacteria</taxon>
        <taxon>Pseudomonadati</taxon>
        <taxon>Myxococcota</taxon>
        <taxon>Myxococcia</taxon>
        <taxon>Myxococcales</taxon>
        <taxon>Cystobacterineae</taxon>
        <taxon>Archangiaceae</taxon>
        <taxon>Hyalangium</taxon>
    </lineage>
</organism>
<dbReference type="GO" id="GO:0008812">
    <property type="term" value="F:choline dehydrogenase activity"/>
    <property type="evidence" value="ECO:0007669"/>
    <property type="project" value="UniProtKB-EC"/>
</dbReference>
<accession>A0ABU5H1M3</accession>
<keyword evidence="4 5" id="KW-0274">FAD</keyword>
<comment type="caution">
    <text evidence="8">The sequence shown here is derived from an EMBL/GenBank/DDBJ whole genome shotgun (WGS) entry which is preliminary data.</text>
</comment>
<evidence type="ECO:0000313" key="8">
    <source>
        <dbReference type="EMBL" id="MDY7227034.1"/>
    </source>
</evidence>
<dbReference type="RefSeq" id="WP_321545751.1">
    <property type="nucleotide sequence ID" value="NZ_JAXIVS010000003.1"/>
</dbReference>
<comment type="cofactor">
    <cofactor evidence="1">
        <name>FAD</name>
        <dbReference type="ChEBI" id="CHEBI:57692"/>
    </cofactor>
</comment>
<sequence>MTQYDYVIIGAGSAGCVLAHRLTEDANVRVLLLEAGGKADSMLVRMPATASDLFSVQGPCNWGFWTEPEPHLEGRRLWWPRGRGWGGSSAINAMVYIRGHARDYDAWRQQGLEGWSYAEVLPYFKRAETFESGGNAYHGSTGPLHVAPARSANPLFRAVIEAGREEGFPVTDDFNGVRQEGWGPYHLNIKDGERWSAAAAYLKPLLGVRRNLDARTEVHVTRILIEQGRAVGVEYAQGTRRELRQVRASREVIVCAGAVQTPQILQLSGIGDPLQLQEVGVPVVHSLKGVGRNLQDHFNVMVAYECPQPITGYSVRRGLRKYLLALNYLLRKQGFGRHNFLESGAFLKSRPELDRPDLQLHVVLSIMRDHGKVSVDKDGFTLYVCHLRPESRGEVRLRSRDPFDTPAIRANYLAAEGDRRALREGVRITRRVASRSALDGFRGAEYSPGPRVQTDEEIDAWARREGETLYHPVGTCRMGTADDPLAVVDETLKLRGLEGLRVVDASVMPTLIGGNTHAPTVMIAEKAADMIRGRNALPPEAPSA</sequence>
<dbReference type="SUPFAM" id="SSF54373">
    <property type="entry name" value="FAD-linked reductases, C-terminal domain"/>
    <property type="match status" value="1"/>
</dbReference>
<dbReference type="InterPro" id="IPR000172">
    <property type="entry name" value="GMC_OxRdtase_N"/>
</dbReference>
<dbReference type="PROSITE" id="PS00623">
    <property type="entry name" value="GMC_OXRED_1"/>
    <property type="match status" value="1"/>
</dbReference>
<dbReference type="Pfam" id="PF05199">
    <property type="entry name" value="GMC_oxred_C"/>
    <property type="match status" value="1"/>
</dbReference>
<gene>
    <name evidence="8" type="ORF">SYV04_11560</name>
</gene>
<feature type="domain" description="Glucose-methanol-choline oxidoreductase N-terminal" evidence="6">
    <location>
        <begin position="82"/>
        <end position="105"/>
    </location>
</feature>
<reference evidence="8 9" key="1">
    <citation type="submission" date="2023-12" db="EMBL/GenBank/DDBJ databases">
        <title>the genome sequence of Hyalangium sp. s54d21.</title>
        <authorList>
            <person name="Zhang X."/>
        </authorList>
    </citation>
    <scope>NUCLEOTIDE SEQUENCE [LARGE SCALE GENOMIC DNA]</scope>
    <source>
        <strain evidence="9">s54d21</strain>
    </source>
</reference>
<evidence type="ECO:0000256" key="4">
    <source>
        <dbReference type="ARBA" id="ARBA00022827"/>
    </source>
</evidence>
<dbReference type="InterPro" id="IPR036188">
    <property type="entry name" value="FAD/NAD-bd_sf"/>
</dbReference>
<dbReference type="PROSITE" id="PS00624">
    <property type="entry name" value="GMC_OXRED_2"/>
    <property type="match status" value="1"/>
</dbReference>
<keyword evidence="8" id="KW-0560">Oxidoreductase</keyword>
<evidence type="ECO:0000259" key="6">
    <source>
        <dbReference type="PROSITE" id="PS00623"/>
    </source>
</evidence>
<dbReference type="PANTHER" id="PTHR11552">
    <property type="entry name" value="GLUCOSE-METHANOL-CHOLINE GMC OXIDOREDUCTASE"/>
    <property type="match status" value="1"/>
</dbReference>
<dbReference type="Pfam" id="PF00732">
    <property type="entry name" value="GMC_oxred_N"/>
    <property type="match status" value="1"/>
</dbReference>
<comment type="similarity">
    <text evidence="2 5">Belongs to the GMC oxidoreductase family.</text>
</comment>
<keyword evidence="9" id="KW-1185">Reference proteome</keyword>
<dbReference type="InterPro" id="IPR007867">
    <property type="entry name" value="GMC_OxRtase_C"/>
</dbReference>
<dbReference type="Gene3D" id="3.50.50.60">
    <property type="entry name" value="FAD/NAD(P)-binding domain"/>
    <property type="match status" value="1"/>
</dbReference>
<dbReference type="NCBIfam" id="NF002550">
    <property type="entry name" value="PRK02106.1"/>
    <property type="match status" value="1"/>
</dbReference>
<evidence type="ECO:0000313" key="9">
    <source>
        <dbReference type="Proteomes" id="UP001291309"/>
    </source>
</evidence>
<proteinExistence type="inferred from homology"/>
<evidence type="ECO:0000256" key="1">
    <source>
        <dbReference type="ARBA" id="ARBA00001974"/>
    </source>
</evidence>
<dbReference type="SUPFAM" id="SSF51905">
    <property type="entry name" value="FAD/NAD(P)-binding domain"/>
    <property type="match status" value="1"/>
</dbReference>